<dbReference type="RefSeq" id="WP_104022108.1">
    <property type="nucleotide sequence ID" value="NZ_CP007128.1"/>
</dbReference>
<dbReference type="InterPro" id="IPR003838">
    <property type="entry name" value="ABC3_permease_C"/>
</dbReference>
<feature type="transmembrane region" description="Helical" evidence="7">
    <location>
        <begin position="511"/>
        <end position="535"/>
    </location>
</feature>
<organism evidence="10 11">
    <name type="scientific">Gemmatirosa kalamazoonensis</name>
    <dbReference type="NCBI Taxonomy" id="861299"/>
    <lineage>
        <taxon>Bacteria</taxon>
        <taxon>Pseudomonadati</taxon>
        <taxon>Gemmatimonadota</taxon>
        <taxon>Gemmatimonadia</taxon>
        <taxon>Gemmatimonadales</taxon>
        <taxon>Gemmatimonadaceae</taxon>
        <taxon>Gemmatirosa</taxon>
    </lineage>
</organism>
<feature type="transmembrane region" description="Helical" evidence="7">
    <location>
        <begin position="461"/>
        <end position="481"/>
    </location>
</feature>
<protein>
    <submittedName>
        <fullName evidence="10">Permease</fullName>
    </submittedName>
</protein>
<evidence type="ECO:0000313" key="10">
    <source>
        <dbReference type="EMBL" id="AHG87795.1"/>
    </source>
</evidence>
<feature type="transmembrane region" description="Helical" evidence="7">
    <location>
        <begin position="765"/>
        <end position="789"/>
    </location>
</feature>
<evidence type="ECO:0000256" key="1">
    <source>
        <dbReference type="ARBA" id="ARBA00004651"/>
    </source>
</evidence>
<sequence length="892" mass="93929">MSPAWYARLLRLYPPAFRARFEEALREAFQDQRRDFLATSPSRPARVRFWVRALGDVVAHGLLERLAEARARRPLGTDHVPPRGHGMRSLWQDLRFAVRTHAANRAATAVAVLVLAIAIGANTAIFSVVEGVLLRSLPFRDPEQLVGVGPIPRARRAGATIYGTASRFAFDVWAAQRDAFEDVAGYRGGDPVLSGRGDPERVIAVSVTPNFFPLLGAAPLFGRAVTRDDARPDAPPVAVLGYALWASRFGADPSAIGRTVVLDGTPHTIVGVMPRAFRFPESAQLWRALATPAAAGAEETTHRPYGGYWTVARLRPGVTPAHAMARLDVTTARLERNEGESWSGVAAVVIPLRDQLVGEARRPLLLVTGAVVFVLLVACANVANIQLARGVARRREVAVRLAIGAGRGRLVRQLLTESVLLALAGGALGVALAYVGVPLLVALGGDELPHVSTIGVNARVLAATLLASVLTGIAFGLAPALQSVRRASPAALKEAADVVEIGGERRRAGDVLVVAQVALTMMLLVGAALLGASFARLVRGDPGFEPDGVLVAQIELRGTRHAGEEPTRRFAQTVLERARAIPGVTAAAVSSGTPLAAGDLGTISVVDGPTPQRQAGDVTLFTATTAEYFRTLGIPLRRGRLLADDAAADRGSIVVSEALARRFFPGRDPIGHVVEFYGTQRGTIVGVVGDAKGLALDQPAPPHIYQSFAAAPAPYVKLVVRGAGDAAALAGAVRTAIRTVDATLPVDQITTMRGLMSESLTRQRFYAVLLGVFATSALVMAAAGIYGVVSYGVTRRTPELGVRVALGATRGDVLRLVVGRSGRLVAAGIVIGGVGAAWATRVLRAMLYEVSPTDPRVLAGVAAVLGVVALVAAWVPGRRAARVDPTRALRAH</sequence>
<evidence type="ECO:0000313" key="11">
    <source>
        <dbReference type="Proteomes" id="UP000019151"/>
    </source>
</evidence>
<dbReference type="KEGG" id="gba:J421_0258"/>
<dbReference type="PANTHER" id="PTHR30572">
    <property type="entry name" value="MEMBRANE COMPONENT OF TRANSPORTER-RELATED"/>
    <property type="match status" value="1"/>
</dbReference>
<keyword evidence="2" id="KW-1003">Cell membrane</keyword>
<dbReference type="InterPro" id="IPR025857">
    <property type="entry name" value="MacB_PCD"/>
</dbReference>
<dbReference type="eggNOG" id="COG0577">
    <property type="taxonomic scope" value="Bacteria"/>
</dbReference>
<dbReference type="GO" id="GO:0005886">
    <property type="term" value="C:plasma membrane"/>
    <property type="evidence" value="ECO:0007669"/>
    <property type="project" value="UniProtKB-SubCell"/>
</dbReference>
<dbReference type="GO" id="GO:0022857">
    <property type="term" value="F:transmembrane transporter activity"/>
    <property type="evidence" value="ECO:0007669"/>
    <property type="project" value="TreeGrafter"/>
</dbReference>
<keyword evidence="5 7" id="KW-0472">Membrane</keyword>
<dbReference type="OrthoDB" id="5933722at2"/>
<accession>W0RBV5</accession>
<keyword evidence="3 7" id="KW-0812">Transmembrane</keyword>
<feature type="transmembrane region" description="Helical" evidence="7">
    <location>
        <begin position="824"/>
        <end position="843"/>
    </location>
</feature>
<dbReference type="InParanoid" id="W0RBV5"/>
<dbReference type="Proteomes" id="UP000019151">
    <property type="component" value="Chromosome"/>
</dbReference>
<proteinExistence type="inferred from homology"/>
<dbReference type="HOGENOM" id="CLU_009433_1_0_0"/>
<keyword evidence="4 7" id="KW-1133">Transmembrane helix</keyword>
<feature type="domain" description="MacB-like periplasmic core" evidence="9">
    <location>
        <begin position="108"/>
        <end position="327"/>
    </location>
</feature>
<dbReference type="NCBIfam" id="TIGR03434">
    <property type="entry name" value="ADOP"/>
    <property type="match status" value="1"/>
</dbReference>
<keyword evidence="11" id="KW-1185">Reference proteome</keyword>
<evidence type="ECO:0000256" key="3">
    <source>
        <dbReference type="ARBA" id="ARBA00022692"/>
    </source>
</evidence>
<dbReference type="Pfam" id="PF02687">
    <property type="entry name" value="FtsX"/>
    <property type="match status" value="2"/>
</dbReference>
<comment type="similarity">
    <text evidence="6">Belongs to the ABC-4 integral membrane protein family.</text>
</comment>
<feature type="transmembrane region" description="Helical" evidence="7">
    <location>
        <begin position="106"/>
        <end position="129"/>
    </location>
</feature>
<evidence type="ECO:0000256" key="5">
    <source>
        <dbReference type="ARBA" id="ARBA00023136"/>
    </source>
</evidence>
<evidence type="ECO:0000256" key="4">
    <source>
        <dbReference type="ARBA" id="ARBA00022989"/>
    </source>
</evidence>
<evidence type="ECO:0000256" key="7">
    <source>
        <dbReference type="SAM" id="Phobius"/>
    </source>
</evidence>
<reference evidence="10 11" key="1">
    <citation type="journal article" date="2014" name="Genome Announc.">
        <title>Genome Sequence and Methylome of Soil Bacterium Gemmatirosa kalamazoonensis KBS708T, a Member of the Rarely Cultivated Gemmatimonadetes Phylum.</title>
        <authorList>
            <person name="Debruyn J.M."/>
            <person name="Radosevich M."/>
            <person name="Wommack K.E."/>
            <person name="Polson S.W."/>
            <person name="Hauser L.J."/>
            <person name="Fawaz M.N."/>
            <person name="Korlach J."/>
            <person name="Tsai Y.C."/>
        </authorList>
    </citation>
    <scope>NUCLEOTIDE SEQUENCE [LARGE SCALE GENOMIC DNA]</scope>
    <source>
        <strain evidence="10 11">KBS708</strain>
    </source>
</reference>
<evidence type="ECO:0000256" key="6">
    <source>
        <dbReference type="ARBA" id="ARBA00038076"/>
    </source>
</evidence>
<evidence type="ECO:0000259" key="8">
    <source>
        <dbReference type="Pfam" id="PF02687"/>
    </source>
</evidence>
<evidence type="ECO:0000259" key="9">
    <source>
        <dbReference type="Pfam" id="PF12704"/>
    </source>
</evidence>
<comment type="subcellular location">
    <subcellularLocation>
        <location evidence="1">Cell membrane</location>
        <topology evidence="1">Multi-pass membrane protein</topology>
    </subcellularLocation>
</comment>
<feature type="transmembrane region" description="Helical" evidence="7">
    <location>
        <begin position="855"/>
        <end position="875"/>
    </location>
</feature>
<dbReference type="InterPro" id="IPR050250">
    <property type="entry name" value="Macrolide_Exporter_MacB"/>
</dbReference>
<evidence type="ECO:0000256" key="2">
    <source>
        <dbReference type="ARBA" id="ARBA00022475"/>
    </source>
</evidence>
<feature type="domain" description="ABC3 transporter permease C-terminal" evidence="8">
    <location>
        <begin position="370"/>
        <end position="486"/>
    </location>
</feature>
<feature type="domain" description="ABC3 transporter permease C-terminal" evidence="8">
    <location>
        <begin position="772"/>
        <end position="885"/>
    </location>
</feature>
<dbReference type="PANTHER" id="PTHR30572:SF4">
    <property type="entry name" value="ABC TRANSPORTER PERMEASE YTRF"/>
    <property type="match status" value="1"/>
</dbReference>
<gene>
    <name evidence="10" type="ORF">J421_0258</name>
</gene>
<dbReference type="EMBL" id="CP007128">
    <property type="protein sequence ID" value="AHG87795.1"/>
    <property type="molecule type" value="Genomic_DNA"/>
</dbReference>
<dbReference type="InterPro" id="IPR017800">
    <property type="entry name" value="ADOP"/>
</dbReference>
<name>W0RBV5_9BACT</name>
<feature type="domain" description="MacB-like periplasmic core" evidence="9">
    <location>
        <begin position="517"/>
        <end position="734"/>
    </location>
</feature>
<dbReference type="PATRIC" id="fig|861299.3.peg.263"/>
<feature type="transmembrane region" description="Helical" evidence="7">
    <location>
        <begin position="364"/>
        <end position="385"/>
    </location>
</feature>
<dbReference type="Pfam" id="PF12704">
    <property type="entry name" value="MacB_PCD"/>
    <property type="match status" value="2"/>
</dbReference>
<dbReference type="AlphaFoldDB" id="W0RBV5"/>
<feature type="transmembrane region" description="Helical" evidence="7">
    <location>
        <begin position="419"/>
        <end position="441"/>
    </location>
</feature>
<dbReference type="STRING" id="861299.J421_0258"/>